<dbReference type="GO" id="GO:0016020">
    <property type="term" value="C:membrane"/>
    <property type="evidence" value="ECO:0007669"/>
    <property type="project" value="GOC"/>
</dbReference>
<organism evidence="3 4">
    <name type="scientific">Ancylostoma duodenale</name>
    <dbReference type="NCBI Taxonomy" id="51022"/>
    <lineage>
        <taxon>Eukaryota</taxon>
        <taxon>Metazoa</taxon>
        <taxon>Ecdysozoa</taxon>
        <taxon>Nematoda</taxon>
        <taxon>Chromadorea</taxon>
        <taxon>Rhabditida</taxon>
        <taxon>Rhabditina</taxon>
        <taxon>Rhabditomorpha</taxon>
        <taxon>Strongyloidea</taxon>
        <taxon>Ancylostomatidae</taxon>
        <taxon>Ancylostomatinae</taxon>
        <taxon>Ancylostoma</taxon>
    </lineage>
</organism>
<dbReference type="GO" id="GO:0046513">
    <property type="term" value="P:ceramide biosynthetic process"/>
    <property type="evidence" value="ECO:0007669"/>
    <property type="project" value="TreeGrafter"/>
</dbReference>
<keyword evidence="4" id="KW-1185">Reference proteome</keyword>
<name>A0A0C2GVQ5_9BILA</name>
<dbReference type="GO" id="GO:0006685">
    <property type="term" value="P:sphingomyelin catabolic process"/>
    <property type="evidence" value="ECO:0007669"/>
    <property type="project" value="TreeGrafter"/>
</dbReference>
<accession>A0A0C2GVQ5</accession>
<protein>
    <submittedName>
        <fullName evidence="3">Uncharacterized protein</fullName>
    </submittedName>
</protein>
<dbReference type="GO" id="GO:0061750">
    <property type="term" value="F:acid sphingomyelin phosphodiesterase activity"/>
    <property type="evidence" value="ECO:0007669"/>
    <property type="project" value="TreeGrafter"/>
</dbReference>
<dbReference type="EMBL" id="KN730328">
    <property type="protein sequence ID" value="KIH61196.1"/>
    <property type="molecule type" value="Genomic_DNA"/>
</dbReference>
<evidence type="ECO:0000256" key="2">
    <source>
        <dbReference type="ARBA" id="ARBA00023180"/>
    </source>
</evidence>
<dbReference type="OrthoDB" id="282973at2759"/>
<reference evidence="3 4" key="1">
    <citation type="submission" date="2013-12" db="EMBL/GenBank/DDBJ databases">
        <title>Draft genome of the parsitic nematode Ancylostoma duodenale.</title>
        <authorList>
            <person name="Mitreva M."/>
        </authorList>
    </citation>
    <scope>NUCLEOTIDE SEQUENCE [LARGE SCALE GENOMIC DNA]</scope>
    <source>
        <strain evidence="3 4">Zhejiang</strain>
    </source>
</reference>
<dbReference type="GO" id="GO:0005764">
    <property type="term" value="C:lysosome"/>
    <property type="evidence" value="ECO:0007669"/>
    <property type="project" value="TreeGrafter"/>
</dbReference>
<evidence type="ECO:0000256" key="1">
    <source>
        <dbReference type="ARBA" id="ARBA00022801"/>
    </source>
</evidence>
<dbReference type="GO" id="GO:0005615">
    <property type="term" value="C:extracellular space"/>
    <property type="evidence" value="ECO:0007669"/>
    <property type="project" value="TreeGrafter"/>
</dbReference>
<feature type="non-terminal residue" evidence="3">
    <location>
        <position position="93"/>
    </location>
</feature>
<evidence type="ECO:0000313" key="3">
    <source>
        <dbReference type="EMBL" id="KIH61196.1"/>
    </source>
</evidence>
<keyword evidence="2" id="KW-0325">Glycoprotein</keyword>
<gene>
    <name evidence="3" type="ORF">ANCDUO_08538</name>
</gene>
<dbReference type="AlphaFoldDB" id="A0A0C2GVQ5"/>
<dbReference type="Proteomes" id="UP000054047">
    <property type="component" value="Unassembled WGS sequence"/>
</dbReference>
<proteinExistence type="predicted"/>
<evidence type="ECO:0000313" key="4">
    <source>
        <dbReference type="Proteomes" id="UP000054047"/>
    </source>
</evidence>
<dbReference type="PANTHER" id="PTHR10340">
    <property type="entry name" value="SPHINGOMYELIN PHOSPHODIESTERASE"/>
    <property type="match status" value="1"/>
</dbReference>
<dbReference type="PANTHER" id="PTHR10340:SF34">
    <property type="entry name" value="SPHINGOMYELIN PHOSPHODIESTERASE"/>
    <property type="match status" value="1"/>
</dbReference>
<dbReference type="InterPro" id="IPR029052">
    <property type="entry name" value="Metallo-depent_PP-like"/>
</dbReference>
<keyword evidence="1" id="KW-0378">Hydrolase</keyword>
<dbReference type="SUPFAM" id="SSF56300">
    <property type="entry name" value="Metallo-dependent phosphatases"/>
    <property type="match status" value="1"/>
</dbReference>
<sequence>MWTLTIGPDRRPTAICRFAAEKKFVESPRKAAGYWGTVGKCDIPYWTLKNMLEHINATHEIDYIMLSGDFINHFDWSYTVDEHVATLRNLSSL</sequence>